<reference evidence="1 2" key="1">
    <citation type="journal article" date="2013" name="PLoS Genet.">
        <title>Distinctive expansion of potential virulence genes in the genome of the oomycete fish pathogen Saprolegnia parasitica.</title>
        <authorList>
            <person name="Jiang R.H."/>
            <person name="de Bruijn I."/>
            <person name="Haas B.J."/>
            <person name="Belmonte R."/>
            <person name="Lobach L."/>
            <person name="Christie J."/>
            <person name="van den Ackerveken G."/>
            <person name="Bottin A."/>
            <person name="Bulone V."/>
            <person name="Diaz-Moreno S.M."/>
            <person name="Dumas B."/>
            <person name="Fan L."/>
            <person name="Gaulin E."/>
            <person name="Govers F."/>
            <person name="Grenville-Briggs L.J."/>
            <person name="Horner N.R."/>
            <person name="Levin J.Z."/>
            <person name="Mammella M."/>
            <person name="Meijer H.J."/>
            <person name="Morris P."/>
            <person name="Nusbaum C."/>
            <person name="Oome S."/>
            <person name="Phillips A.J."/>
            <person name="van Rooyen D."/>
            <person name="Rzeszutek E."/>
            <person name="Saraiva M."/>
            <person name="Secombes C.J."/>
            <person name="Seidl M.F."/>
            <person name="Snel B."/>
            <person name="Stassen J.H."/>
            <person name="Sykes S."/>
            <person name="Tripathy S."/>
            <person name="van den Berg H."/>
            <person name="Vega-Arreguin J.C."/>
            <person name="Wawra S."/>
            <person name="Young S.K."/>
            <person name="Zeng Q."/>
            <person name="Dieguez-Uribeondo J."/>
            <person name="Russ C."/>
            <person name="Tyler B.M."/>
            <person name="van West P."/>
        </authorList>
    </citation>
    <scope>NUCLEOTIDE SEQUENCE [LARGE SCALE GENOMIC DNA]</scope>
    <source>
        <strain evidence="1 2">CBS 223.65</strain>
    </source>
</reference>
<evidence type="ECO:0000313" key="1">
    <source>
        <dbReference type="EMBL" id="KDO26927.1"/>
    </source>
</evidence>
<organism evidence="1 2">
    <name type="scientific">Saprolegnia parasitica (strain CBS 223.65)</name>
    <dbReference type="NCBI Taxonomy" id="695850"/>
    <lineage>
        <taxon>Eukaryota</taxon>
        <taxon>Sar</taxon>
        <taxon>Stramenopiles</taxon>
        <taxon>Oomycota</taxon>
        <taxon>Saprolegniomycetes</taxon>
        <taxon>Saprolegniales</taxon>
        <taxon>Saprolegniaceae</taxon>
        <taxon>Saprolegnia</taxon>
    </lineage>
</organism>
<dbReference type="AlphaFoldDB" id="A0A067CJD8"/>
<evidence type="ECO:0000313" key="2">
    <source>
        <dbReference type="Proteomes" id="UP000030745"/>
    </source>
</evidence>
<sequence>MAMDLPQALTLIVQCLESPRDVVAFLYALPPAALDAPLAAILELLVRPSMVAHMWPKLNLVDLASIDTPLARVALPVFTSVRSSELEYFTCLATAPPPDDDEKYEEKYAVSRFIEFASQWPLKMTFVDATWRRKVGSAVFCSLLHRCTRLRSIELDGGENAGDVLAAVTTPAHRVRSLCVDMTTAPAAGDWSSLLKPWLTSGHARHITFLSGRHLGDGDAAALSLALATTSSLRGLAIWGADDLVRALLVLNRPLHHFTEIQVETSSVKFLGFFLTRLDFTKLTSLKLDCSTDHADTLRLVRHMPLLRHLALTNGCVGFAFADASTWPDLESIAFERVSLASTAQIALQAYFDRVQNLREVSFEGPESMAATSFFDWSYALTQLIANGLTVAKLMDTDLDDTCAALLALALREGCNASSPLHLDLTENDIGIKGVGALVKALATCLYVRIEIVCKSFDLLAPYKAEIEAFAAFHGVATTITNELYTLCSPSTHFQYYDAM</sequence>
<dbReference type="Gene3D" id="3.80.10.10">
    <property type="entry name" value="Ribonuclease Inhibitor"/>
    <property type="match status" value="1"/>
</dbReference>
<keyword evidence="2" id="KW-1185">Reference proteome</keyword>
<dbReference type="VEuPathDB" id="FungiDB:SPRG_07641"/>
<dbReference type="GeneID" id="24129897"/>
<dbReference type="Proteomes" id="UP000030745">
    <property type="component" value="Unassembled WGS sequence"/>
</dbReference>
<dbReference type="KEGG" id="spar:SPRG_07641"/>
<gene>
    <name evidence="1" type="ORF">SPRG_07641</name>
</gene>
<dbReference type="EMBL" id="KK583220">
    <property type="protein sequence ID" value="KDO26927.1"/>
    <property type="molecule type" value="Genomic_DNA"/>
</dbReference>
<dbReference type="SUPFAM" id="SSF52047">
    <property type="entry name" value="RNI-like"/>
    <property type="match status" value="1"/>
</dbReference>
<proteinExistence type="predicted"/>
<dbReference type="RefSeq" id="XP_012202309.1">
    <property type="nucleotide sequence ID" value="XM_012346919.1"/>
</dbReference>
<name>A0A067CJD8_SAPPC</name>
<accession>A0A067CJD8</accession>
<protein>
    <submittedName>
        <fullName evidence="1">Uncharacterized protein</fullName>
    </submittedName>
</protein>
<dbReference type="InterPro" id="IPR032675">
    <property type="entry name" value="LRR_dom_sf"/>
</dbReference>